<comment type="pathway">
    <text evidence="1">Cell wall biogenesis; lipoteichoic acid biosynthesis.</text>
</comment>
<organism evidence="2 3">
    <name type="scientific">Vagococcus humatus</name>
    <dbReference type="NCBI Taxonomy" id="1889241"/>
    <lineage>
        <taxon>Bacteria</taxon>
        <taxon>Bacillati</taxon>
        <taxon>Bacillota</taxon>
        <taxon>Bacilli</taxon>
        <taxon>Lactobacillales</taxon>
        <taxon>Enterococcaceae</taxon>
        <taxon>Vagococcus</taxon>
    </lineage>
</organism>
<dbReference type="Pfam" id="PF04914">
    <property type="entry name" value="DltD"/>
    <property type="match status" value="1"/>
</dbReference>
<keyword evidence="1" id="KW-0472">Membrane</keyword>
<evidence type="ECO:0000256" key="1">
    <source>
        <dbReference type="PIRNR" id="PIRNR021438"/>
    </source>
</evidence>
<comment type="caution">
    <text evidence="2">The sequence shown here is derived from an EMBL/GenBank/DDBJ whole genome shotgun (WGS) entry which is preliminary data.</text>
</comment>
<dbReference type="UniPathway" id="UPA00556"/>
<accession>A0A3S0ABX8</accession>
<reference evidence="2 3" key="1">
    <citation type="submission" date="2018-03" db="EMBL/GenBank/DDBJ databases">
        <authorList>
            <person name="Gulvik C.A."/>
        </authorList>
    </citation>
    <scope>NUCLEOTIDE SEQUENCE [LARGE SCALE GENOMIC DNA]</scope>
    <source>
        <strain evidence="2 3">JCM 31581</strain>
    </source>
</reference>
<dbReference type="GO" id="GO:0005886">
    <property type="term" value="C:plasma membrane"/>
    <property type="evidence" value="ECO:0007669"/>
    <property type="project" value="UniProtKB-UniRule"/>
</dbReference>
<proteinExistence type="inferred from homology"/>
<keyword evidence="3" id="KW-1185">Reference proteome</keyword>
<dbReference type="AlphaFoldDB" id="A0A3S0ABX8"/>
<dbReference type="InterPro" id="IPR006998">
    <property type="entry name" value="DltD"/>
</dbReference>
<evidence type="ECO:0000313" key="2">
    <source>
        <dbReference type="EMBL" id="RST89297.1"/>
    </source>
</evidence>
<keyword evidence="1" id="KW-1003">Cell membrane</keyword>
<dbReference type="PIRSF" id="PIRSF021438">
    <property type="entry name" value="DltD"/>
    <property type="match status" value="1"/>
</dbReference>
<dbReference type="PANTHER" id="PTHR40039">
    <property type="entry name" value="PROTEIN DLTD"/>
    <property type="match status" value="1"/>
</dbReference>
<dbReference type="GO" id="GO:0070395">
    <property type="term" value="P:lipoteichoic acid biosynthetic process"/>
    <property type="evidence" value="ECO:0007669"/>
    <property type="project" value="UniProtKB-UniRule"/>
</dbReference>
<dbReference type="Proteomes" id="UP000277864">
    <property type="component" value="Unassembled WGS sequence"/>
</dbReference>
<gene>
    <name evidence="2" type="primary">dltD</name>
    <name evidence="2" type="ORF">C7P63_05860</name>
</gene>
<evidence type="ECO:0000313" key="3">
    <source>
        <dbReference type="Proteomes" id="UP000277864"/>
    </source>
</evidence>
<dbReference type="InterPro" id="IPR023896">
    <property type="entry name" value="LTA_DltD"/>
</dbReference>
<dbReference type="NCBIfam" id="TIGR04092">
    <property type="entry name" value="LTA_DltD"/>
    <property type="match status" value="1"/>
</dbReference>
<dbReference type="RefSeq" id="WP_125943231.1">
    <property type="nucleotide sequence ID" value="NZ_PXZH01000002.1"/>
</dbReference>
<dbReference type="OrthoDB" id="1700484at2"/>
<protein>
    <recommendedName>
        <fullName evidence="1">Protein DltD</fullName>
    </recommendedName>
</protein>
<name>A0A3S0ABX8_9ENTE</name>
<sequence length="423" mass="48882">MSSRRKLFLAIGPFVLALCLLGGIFLLPSTKMKPAEKTMEKASTSMSVNVIKGNNLKNTAMANPYYVPFFGSSELSRVDAFHPSVLAEKYNRPYRPFLLGAAGTQSLSQFLMLQSMSKDLKGKKAVFIISPQWFVDKGVSKEMFALYYSPLQTYQWLMNVREVGDNEKYLAHRLLQFPNTRKDTTMKTLLKQIARGERLTPTQLKMCETSSKVLIREDELFGHLGLISKDYKIKQKLKQLPDAYNLQSLDQLAFEQGKKQTKGNPYEISNSFYRKRIAPIESSLKNSQEDFDYTRSVEFADFQVVLNEMAKLHMDVMFIIPPVNQKWMDYTGLSPEMLDTFSHKITHQLNSQGFRHVADFTYKRSEPYFMEDTIHLGWRGWVAVDQAVEPFLTNTEEKRMSYRINDDFLTSDWQKSPYPANDR</sequence>
<dbReference type="PANTHER" id="PTHR40039:SF1">
    <property type="entry name" value="PROTEIN DLTD"/>
    <property type="match status" value="1"/>
</dbReference>
<dbReference type="EMBL" id="PXZH01000002">
    <property type="protein sequence ID" value="RST89297.1"/>
    <property type="molecule type" value="Genomic_DNA"/>
</dbReference>
<comment type="similarity">
    <text evidence="1">Belongs to the DltD family.</text>
</comment>